<reference evidence="2" key="1">
    <citation type="submission" date="2021-02" db="EMBL/GenBank/DDBJ databases">
        <authorList>
            <person name="Nowell W R."/>
        </authorList>
    </citation>
    <scope>NUCLEOTIDE SEQUENCE</scope>
</reference>
<protein>
    <recommendedName>
        <fullName evidence="4">Tetratricopeptide repeat protein</fullName>
    </recommendedName>
</protein>
<name>A0A815JAA5_9BILA</name>
<accession>A0A815JAA5</accession>
<dbReference type="InterPro" id="IPR011990">
    <property type="entry name" value="TPR-like_helical_dom_sf"/>
</dbReference>
<keyword evidence="3" id="KW-1185">Reference proteome</keyword>
<dbReference type="Gene3D" id="1.25.40.10">
    <property type="entry name" value="Tetratricopeptide repeat domain"/>
    <property type="match status" value="1"/>
</dbReference>
<gene>
    <name evidence="2" type="ORF">JXQ802_LOCUS33449</name>
</gene>
<organism evidence="2 3">
    <name type="scientific">Rotaria sordida</name>
    <dbReference type="NCBI Taxonomy" id="392033"/>
    <lineage>
        <taxon>Eukaryota</taxon>
        <taxon>Metazoa</taxon>
        <taxon>Spiralia</taxon>
        <taxon>Gnathifera</taxon>
        <taxon>Rotifera</taxon>
        <taxon>Eurotatoria</taxon>
        <taxon>Bdelloidea</taxon>
        <taxon>Philodinida</taxon>
        <taxon>Philodinidae</taxon>
        <taxon>Rotaria</taxon>
    </lineage>
</organism>
<feature type="compositionally biased region" description="Basic residues" evidence="1">
    <location>
        <begin position="106"/>
        <end position="122"/>
    </location>
</feature>
<dbReference type="Proteomes" id="UP000663870">
    <property type="component" value="Unassembled WGS sequence"/>
</dbReference>
<proteinExistence type="predicted"/>
<dbReference type="AlphaFoldDB" id="A0A815JAA5"/>
<evidence type="ECO:0000313" key="3">
    <source>
        <dbReference type="Proteomes" id="UP000663870"/>
    </source>
</evidence>
<evidence type="ECO:0008006" key="4">
    <source>
        <dbReference type="Google" id="ProtNLM"/>
    </source>
</evidence>
<evidence type="ECO:0000313" key="2">
    <source>
        <dbReference type="EMBL" id="CAF1376709.1"/>
    </source>
</evidence>
<feature type="region of interest" description="Disordered" evidence="1">
    <location>
        <begin position="98"/>
        <end position="123"/>
    </location>
</feature>
<dbReference type="SUPFAM" id="SSF48452">
    <property type="entry name" value="TPR-like"/>
    <property type="match status" value="1"/>
</dbReference>
<dbReference type="EMBL" id="CAJNOL010001528">
    <property type="protein sequence ID" value="CAF1376709.1"/>
    <property type="molecule type" value="Genomic_DNA"/>
</dbReference>
<evidence type="ECO:0000256" key="1">
    <source>
        <dbReference type="SAM" id="MobiDB-lite"/>
    </source>
</evidence>
<comment type="caution">
    <text evidence="2">The sequence shown here is derived from an EMBL/GenBank/DDBJ whole genome shotgun (WGS) entry which is preliminary data.</text>
</comment>
<sequence length="144" mass="16597">MSLAIAGDCYRRLGYFDKALELLQQSLEVLSTVNDQDQATNRQLTFVFIRIALVFCDQSDNEQALLWIRRSFDTLSHVTDIYIVPIIFEAKIPAAMPPPVNSNNNKSKRQQHHGEKKQHRHLKIDEKSDLTKQLLNQIGDAFLF</sequence>